<gene>
    <name evidence="8" type="ORF">H4Q32_027363</name>
</gene>
<feature type="domain" description="C2H2-type" evidence="7">
    <location>
        <begin position="83"/>
        <end position="110"/>
    </location>
</feature>
<keyword evidence="4" id="KW-0862">Zinc</keyword>
<name>A0ABQ8L6N6_LABRO</name>
<dbReference type="Gene3D" id="3.30.160.60">
    <property type="entry name" value="Classic Zinc Finger"/>
    <property type="match status" value="2"/>
</dbReference>
<evidence type="ECO:0000256" key="5">
    <source>
        <dbReference type="PROSITE-ProRule" id="PRU00042"/>
    </source>
</evidence>
<dbReference type="PROSITE" id="PS50157">
    <property type="entry name" value="ZINC_FINGER_C2H2_2"/>
    <property type="match status" value="2"/>
</dbReference>
<feature type="compositionally biased region" description="Polar residues" evidence="6">
    <location>
        <begin position="135"/>
        <end position="150"/>
    </location>
</feature>
<dbReference type="InterPro" id="IPR050717">
    <property type="entry name" value="C2H2-ZF_Transcription_Reg"/>
</dbReference>
<evidence type="ECO:0000256" key="3">
    <source>
        <dbReference type="ARBA" id="ARBA00022771"/>
    </source>
</evidence>
<reference evidence="8 9" key="1">
    <citation type="submission" date="2022-01" db="EMBL/GenBank/DDBJ databases">
        <title>A high-quality chromosome-level genome assembly of rohu carp, Labeo rohita.</title>
        <authorList>
            <person name="Arick M.A. II"/>
            <person name="Hsu C.-Y."/>
            <person name="Magbanua Z."/>
            <person name="Pechanova O."/>
            <person name="Grover C."/>
            <person name="Miller E."/>
            <person name="Thrash A."/>
            <person name="Ezzel L."/>
            <person name="Alam S."/>
            <person name="Benzie J."/>
            <person name="Hamilton M."/>
            <person name="Karsi A."/>
            <person name="Lawrence M.L."/>
            <person name="Peterson D.G."/>
        </authorList>
    </citation>
    <scope>NUCLEOTIDE SEQUENCE [LARGE SCALE GENOMIC DNA]</scope>
    <source>
        <strain evidence="9">BAU-BD-2019</strain>
        <tissue evidence="8">Blood</tissue>
    </source>
</reference>
<comment type="caution">
    <text evidence="8">The sequence shown here is derived from an EMBL/GenBank/DDBJ whole genome shotgun (WGS) entry which is preliminary data.</text>
</comment>
<evidence type="ECO:0000313" key="8">
    <source>
        <dbReference type="EMBL" id="KAI2646054.1"/>
    </source>
</evidence>
<keyword evidence="1" id="KW-0479">Metal-binding</keyword>
<dbReference type="EMBL" id="JACTAM010002072">
    <property type="protein sequence ID" value="KAI2646054.1"/>
    <property type="molecule type" value="Genomic_DNA"/>
</dbReference>
<evidence type="ECO:0000256" key="4">
    <source>
        <dbReference type="ARBA" id="ARBA00022833"/>
    </source>
</evidence>
<dbReference type="Pfam" id="PF00096">
    <property type="entry name" value="zf-C2H2"/>
    <property type="match status" value="2"/>
</dbReference>
<dbReference type="InterPro" id="IPR013087">
    <property type="entry name" value="Znf_C2H2_type"/>
</dbReference>
<dbReference type="PANTHER" id="PTHR14196:SF12">
    <property type="entry name" value="ZINC FINGER PROTEIN 208-LIKE"/>
    <property type="match status" value="1"/>
</dbReference>
<protein>
    <recommendedName>
        <fullName evidence="7">C2H2-type domain-containing protein</fullName>
    </recommendedName>
</protein>
<feature type="compositionally biased region" description="Basic and acidic residues" evidence="6">
    <location>
        <begin position="1"/>
        <end position="26"/>
    </location>
</feature>
<evidence type="ECO:0000313" key="9">
    <source>
        <dbReference type="Proteomes" id="UP000830375"/>
    </source>
</evidence>
<evidence type="ECO:0000259" key="7">
    <source>
        <dbReference type="PROSITE" id="PS50157"/>
    </source>
</evidence>
<feature type="region of interest" description="Disordered" evidence="6">
    <location>
        <begin position="126"/>
        <end position="160"/>
    </location>
</feature>
<proteinExistence type="predicted"/>
<dbReference type="InterPro" id="IPR036236">
    <property type="entry name" value="Znf_C2H2_sf"/>
</dbReference>
<organism evidence="8 9">
    <name type="scientific">Labeo rohita</name>
    <name type="common">Indian major carp</name>
    <name type="synonym">Cyprinus rohita</name>
    <dbReference type="NCBI Taxonomy" id="84645"/>
    <lineage>
        <taxon>Eukaryota</taxon>
        <taxon>Metazoa</taxon>
        <taxon>Chordata</taxon>
        <taxon>Craniata</taxon>
        <taxon>Vertebrata</taxon>
        <taxon>Euteleostomi</taxon>
        <taxon>Actinopterygii</taxon>
        <taxon>Neopterygii</taxon>
        <taxon>Teleostei</taxon>
        <taxon>Ostariophysi</taxon>
        <taxon>Cypriniformes</taxon>
        <taxon>Cyprinidae</taxon>
        <taxon>Labeoninae</taxon>
        <taxon>Labeonini</taxon>
        <taxon>Labeo</taxon>
    </lineage>
</organism>
<evidence type="ECO:0000256" key="1">
    <source>
        <dbReference type="ARBA" id="ARBA00022723"/>
    </source>
</evidence>
<keyword evidence="3 5" id="KW-0863">Zinc-finger</keyword>
<accession>A0ABQ8L6N6</accession>
<feature type="region of interest" description="Disordered" evidence="6">
    <location>
        <begin position="1"/>
        <end position="40"/>
    </location>
</feature>
<dbReference type="Proteomes" id="UP000830375">
    <property type="component" value="Unassembled WGS sequence"/>
</dbReference>
<keyword evidence="2" id="KW-0677">Repeat</keyword>
<dbReference type="SUPFAM" id="SSF57667">
    <property type="entry name" value="beta-beta-alpha zinc fingers"/>
    <property type="match status" value="2"/>
</dbReference>
<dbReference type="PROSITE" id="PS00028">
    <property type="entry name" value="ZINC_FINGER_C2H2_1"/>
    <property type="match status" value="2"/>
</dbReference>
<evidence type="ECO:0000256" key="2">
    <source>
        <dbReference type="ARBA" id="ARBA00022737"/>
    </source>
</evidence>
<keyword evidence="9" id="KW-1185">Reference proteome</keyword>
<dbReference type="PANTHER" id="PTHR14196">
    <property type="entry name" value="ODD-SKIPPED - RELATED"/>
    <property type="match status" value="1"/>
</dbReference>
<feature type="domain" description="C2H2-type" evidence="7">
    <location>
        <begin position="45"/>
        <end position="72"/>
    </location>
</feature>
<sequence>MEEKKDSQELSEYEEKNHVKSREKRLSSTQTKQKDLKKRRAMKSFTCTQCGKSLTTKYGLDVHMRIHTGEKPHEKIHTGEKPYTCDQCGKSFALKGHLKEHIRVHTGEKPYTSSLHHPISSLRVLTTPKGGSLGSGQSRARSPSPDSTPNMHYYTPANYM</sequence>
<dbReference type="SMART" id="SM00355">
    <property type="entry name" value="ZnF_C2H2"/>
    <property type="match status" value="2"/>
</dbReference>
<evidence type="ECO:0000256" key="6">
    <source>
        <dbReference type="SAM" id="MobiDB-lite"/>
    </source>
</evidence>